<comment type="function">
    <text evidence="7">This protein is part of the stalk that links CF(0) to CF(1). It either transmits conformational changes from CF(0) to CF(1) or is implicated in proton conduction.</text>
</comment>
<evidence type="ECO:0000313" key="9">
    <source>
        <dbReference type="Proteomes" id="UP001500298"/>
    </source>
</evidence>
<dbReference type="Gene3D" id="1.10.520.20">
    <property type="entry name" value="N-terminal domain of the delta subunit of the F1F0-ATP synthase"/>
    <property type="match status" value="1"/>
</dbReference>
<keyword evidence="4 7" id="KW-0406">Ion transport</keyword>
<keyword evidence="5 7" id="KW-0472">Membrane</keyword>
<evidence type="ECO:0000256" key="4">
    <source>
        <dbReference type="ARBA" id="ARBA00023065"/>
    </source>
</evidence>
<organism evidence="8 9">
    <name type="scientific">Algivirga pacifica</name>
    <dbReference type="NCBI Taxonomy" id="1162670"/>
    <lineage>
        <taxon>Bacteria</taxon>
        <taxon>Pseudomonadati</taxon>
        <taxon>Bacteroidota</taxon>
        <taxon>Cytophagia</taxon>
        <taxon>Cytophagales</taxon>
        <taxon>Flammeovirgaceae</taxon>
        <taxon>Algivirga</taxon>
    </lineage>
</organism>
<evidence type="ECO:0000256" key="7">
    <source>
        <dbReference type="HAMAP-Rule" id="MF_01416"/>
    </source>
</evidence>
<keyword evidence="3 7" id="KW-0375">Hydrogen ion transport</keyword>
<keyword evidence="6 7" id="KW-0066">ATP synthesis</keyword>
<keyword evidence="2 7" id="KW-0813">Transport</keyword>
<name>A0ABP9DPF2_9BACT</name>
<evidence type="ECO:0000256" key="3">
    <source>
        <dbReference type="ARBA" id="ARBA00022781"/>
    </source>
</evidence>
<keyword evidence="7" id="KW-0139">CF(1)</keyword>
<dbReference type="EMBL" id="BAABJX010000062">
    <property type="protein sequence ID" value="GAA4849580.1"/>
    <property type="molecule type" value="Genomic_DNA"/>
</dbReference>
<dbReference type="Pfam" id="PF00213">
    <property type="entry name" value="OSCP"/>
    <property type="match status" value="1"/>
</dbReference>
<evidence type="ECO:0000313" key="8">
    <source>
        <dbReference type="EMBL" id="GAA4849580.1"/>
    </source>
</evidence>
<sequence>MSAQSRVAVRYADALMSIAKEQNTLDAIRDNMEDIHDTISGSRELKTLLKSPIVPSEKKQNILDALFAEKVNPVVKNLLALLCDKDRTEVLDAIAVSYIEKYRNLNGIQKAIVVTAIELDEEMRADFVNKVKEISGKDKVELTSLVDSSIIGGYILTVDDREIDASISSKFRALRRELVA</sequence>
<evidence type="ECO:0000256" key="6">
    <source>
        <dbReference type="ARBA" id="ARBA00023310"/>
    </source>
</evidence>
<comment type="similarity">
    <text evidence="7">Belongs to the ATPase delta chain family.</text>
</comment>
<dbReference type="Proteomes" id="UP001500298">
    <property type="component" value="Unassembled WGS sequence"/>
</dbReference>
<protein>
    <recommendedName>
        <fullName evidence="7">ATP synthase subunit delta</fullName>
    </recommendedName>
    <alternativeName>
        <fullName evidence="7">ATP synthase F(1) sector subunit delta</fullName>
    </alternativeName>
    <alternativeName>
        <fullName evidence="7">F-type ATPase subunit delta</fullName>
        <shortName evidence="7">F-ATPase subunit delta</shortName>
    </alternativeName>
</protein>
<dbReference type="NCBIfam" id="TIGR01145">
    <property type="entry name" value="ATP_synt_delta"/>
    <property type="match status" value="1"/>
</dbReference>
<keyword evidence="7" id="KW-1003">Cell membrane</keyword>
<evidence type="ECO:0000256" key="5">
    <source>
        <dbReference type="ARBA" id="ARBA00023136"/>
    </source>
</evidence>
<proteinExistence type="inferred from homology"/>
<dbReference type="PRINTS" id="PR00125">
    <property type="entry name" value="ATPASEDELTA"/>
</dbReference>
<dbReference type="InterPro" id="IPR026015">
    <property type="entry name" value="ATP_synth_OSCP/delta_N_sf"/>
</dbReference>
<dbReference type="RefSeq" id="WP_345374710.1">
    <property type="nucleotide sequence ID" value="NZ_BAABJX010000062.1"/>
</dbReference>
<comment type="function">
    <text evidence="7">F(1)F(0) ATP synthase produces ATP from ADP in the presence of a proton or sodium gradient. F-type ATPases consist of two structural domains, F(1) containing the extramembraneous catalytic core and F(0) containing the membrane proton channel, linked together by a central stalk and a peripheral stalk. During catalysis, ATP synthesis in the catalytic domain of F(1) is coupled via a rotary mechanism of the central stalk subunits to proton translocation.</text>
</comment>
<evidence type="ECO:0000256" key="1">
    <source>
        <dbReference type="ARBA" id="ARBA00004370"/>
    </source>
</evidence>
<comment type="caution">
    <text evidence="8">The sequence shown here is derived from an EMBL/GenBank/DDBJ whole genome shotgun (WGS) entry which is preliminary data.</text>
</comment>
<dbReference type="InterPro" id="IPR000711">
    <property type="entry name" value="ATPase_OSCP/dsu"/>
</dbReference>
<reference evidence="9" key="1">
    <citation type="journal article" date="2019" name="Int. J. Syst. Evol. Microbiol.">
        <title>The Global Catalogue of Microorganisms (GCM) 10K type strain sequencing project: providing services to taxonomists for standard genome sequencing and annotation.</title>
        <authorList>
            <consortium name="The Broad Institute Genomics Platform"/>
            <consortium name="The Broad Institute Genome Sequencing Center for Infectious Disease"/>
            <person name="Wu L."/>
            <person name="Ma J."/>
        </authorList>
    </citation>
    <scope>NUCLEOTIDE SEQUENCE [LARGE SCALE GENOMIC DNA]</scope>
    <source>
        <strain evidence="9">JCM 18326</strain>
    </source>
</reference>
<keyword evidence="9" id="KW-1185">Reference proteome</keyword>
<comment type="subcellular location">
    <subcellularLocation>
        <location evidence="7">Cell membrane</location>
        <topology evidence="7">Peripheral membrane protein</topology>
    </subcellularLocation>
    <subcellularLocation>
        <location evidence="1">Membrane</location>
    </subcellularLocation>
</comment>
<dbReference type="PANTHER" id="PTHR11910">
    <property type="entry name" value="ATP SYNTHASE DELTA CHAIN"/>
    <property type="match status" value="1"/>
</dbReference>
<evidence type="ECO:0000256" key="2">
    <source>
        <dbReference type="ARBA" id="ARBA00022448"/>
    </source>
</evidence>
<accession>A0ABP9DPF2</accession>
<dbReference type="HAMAP" id="MF_01416">
    <property type="entry name" value="ATP_synth_delta_bact"/>
    <property type="match status" value="1"/>
</dbReference>
<dbReference type="SUPFAM" id="SSF47928">
    <property type="entry name" value="N-terminal domain of the delta subunit of the F1F0-ATP synthase"/>
    <property type="match status" value="1"/>
</dbReference>
<gene>
    <name evidence="7 8" type="primary">atpH</name>
    <name evidence="8" type="ORF">GCM10023331_37840</name>
</gene>